<sequence>MTSIRFENFIIQAGTDASLVPTELSTLNTTVKLTFRNTGRFFGVHVSSTPLDIYYSQIKNGLRIHERVLPVSEEPEERERGGAGEQGPALRRRRGAQQLASSGSGCIGEGGCRQPAYSVDTELENEGEGVRVRGIGEAQVLHRRAVLGPARPVQAQHPCLSQEHLPIQQLKCSTEREREMGVVFIFFVFVYLFVC</sequence>
<evidence type="ECO:0000256" key="1">
    <source>
        <dbReference type="SAM" id="MobiDB-lite"/>
    </source>
</evidence>
<organism evidence="2">
    <name type="scientific">Ananas comosus var. bracteatus</name>
    <name type="common">red pineapple</name>
    <dbReference type="NCBI Taxonomy" id="296719"/>
    <lineage>
        <taxon>Eukaryota</taxon>
        <taxon>Viridiplantae</taxon>
        <taxon>Streptophyta</taxon>
        <taxon>Embryophyta</taxon>
        <taxon>Tracheophyta</taxon>
        <taxon>Spermatophyta</taxon>
        <taxon>Magnoliopsida</taxon>
        <taxon>Liliopsida</taxon>
        <taxon>Poales</taxon>
        <taxon>Bromeliaceae</taxon>
        <taxon>Bromelioideae</taxon>
        <taxon>Ananas</taxon>
    </lineage>
</organism>
<protein>
    <submittedName>
        <fullName evidence="2">Uncharacterized protein</fullName>
    </submittedName>
</protein>
<evidence type="ECO:0000313" key="2">
    <source>
        <dbReference type="EMBL" id="CAD1847593.1"/>
    </source>
</evidence>
<name>A0A6V7QWN8_ANACO</name>
<dbReference type="EMBL" id="CAJEUB010000056">
    <property type="protein sequence ID" value="CAD1847593.1"/>
    <property type="molecule type" value="Genomic_DNA"/>
</dbReference>
<accession>A0A6V7QWN8</accession>
<proteinExistence type="predicted"/>
<gene>
    <name evidence="2" type="ORF">CB5_LOCUS30804</name>
</gene>
<reference evidence="2" key="1">
    <citation type="submission" date="2020-07" db="EMBL/GenBank/DDBJ databases">
        <authorList>
            <person name="Lin J."/>
        </authorList>
    </citation>
    <scope>NUCLEOTIDE SEQUENCE</scope>
</reference>
<dbReference type="AlphaFoldDB" id="A0A6V7QWN8"/>
<feature type="region of interest" description="Disordered" evidence="1">
    <location>
        <begin position="72"/>
        <end position="95"/>
    </location>
</feature>